<dbReference type="InterPro" id="IPR006447">
    <property type="entry name" value="Myb_dom_plants"/>
</dbReference>
<accession>A0AAD8KQ19</accession>
<gene>
    <name evidence="7" type="ORF">QVD17_15484</name>
</gene>
<dbReference type="Gene3D" id="1.10.10.60">
    <property type="entry name" value="Homeodomain-like"/>
    <property type="match status" value="1"/>
</dbReference>
<dbReference type="FunFam" id="1.10.10.60:FF:000007">
    <property type="entry name" value="Two-component response regulator"/>
    <property type="match status" value="1"/>
</dbReference>
<dbReference type="EMBL" id="JAUHHV010000004">
    <property type="protein sequence ID" value="KAK1426804.1"/>
    <property type="molecule type" value="Genomic_DNA"/>
</dbReference>
<dbReference type="SUPFAM" id="SSF46689">
    <property type="entry name" value="Homeodomain-like"/>
    <property type="match status" value="1"/>
</dbReference>
<evidence type="ECO:0000256" key="3">
    <source>
        <dbReference type="ARBA" id="ARBA00023163"/>
    </source>
</evidence>
<dbReference type="InterPro" id="IPR009057">
    <property type="entry name" value="Homeodomain-like_sf"/>
</dbReference>
<evidence type="ECO:0000256" key="5">
    <source>
        <dbReference type="SAM" id="MobiDB-lite"/>
    </source>
</evidence>
<feature type="region of interest" description="Disordered" evidence="5">
    <location>
        <begin position="1"/>
        <end position="28"/>
    </location>
</feature>
<evidence type="ECO:0000256" key="2">
    <source>
        <dbReference type="ARBA" id="ARBA00023015"/>
    </source>
</evidence>
<dbReference type="PANTHER" id="PTHR31442:SF21">
    <property type="entry name" value="TRANSCRIPTION FACTOR BOA-RELATED"/>
    <property type="match status" value="1"/>
</dbReference>
<dbReference type="NCBIfam" id="TIGR01557">
    <property type="entry name" value="myb_SHAQKYF"/>
    <property type="match status" value="1"/>
</dbReference>
<comment type="subcellular location">
    <subcellularLocation>
        <location evidence="1">Nucleus</location>
    </subcellularLocation>
</comment>
<feature type="domain" description="HTH myb-type" evidence="6">
    <location>
        <begin position="129"/>
        <end position="188"/>
    </location>
</feature>
<dbReference type="InterPro" id="IPR044841">
    <property type="entry name" value="LUX/BOA-like"/>
</dbReference>
<dbReference type="InterPro" id="IPR017930">
    <property type="entry name" value="Myb_dom"/>
</dbReference>
<dbReference type="PANTHER" id="PTHR31442">
    <property type="entry name" value="HOMEODOMAIN-LIKE SUPERFAMILY PROTEIN-RELATED"/>
    <property type="match status" value="1"/>
</dbReference>
<comment type="caution">
    <text evidence="7">The sequence shown here is derived from an EMBL/GenBank/DDBJ whole genome shotgun (WGS) entry which is preliminary data.</text>
</comment>
<feature type="region of interest" description="Disordered" evidence="5">
    <location>
        <begin position="230"/>
        <end position="249"/>
    </location>
</feature>
<protein>
    <recommendedName>
        <fullName evidence="6">HTH myb-type domain-containing protein</fullName>
    </recommendedName>
</protein>
<dbReference type="GO" id="GO:0005634">
    <property type="term" value="C:nucleus"/>
    <property type="evidence" value="ECO:0007669"/>
    <property type="project" value="UniProtKB-SubCell"/>
</dbReference>
<keyword evidence="8" id="KW-1185">Reference proteome</keyword>
<evidence type="ECO:0000256" key="4">
    <source>
        <dbReference type="ARBA" id="ARBA00023242"/>
    </source>
</evidence>
<dbReference type="GO" id="GO:0003700">
    <property type="term" value="F:DNA-binding transcription factor activity"/>
    <property type="evidence" value="ECO:0007669"/>
    <property type="project" value="InterPro"/>
</dbReference>
<reference evidence="7" key="1">
    <citation type="journal article" date="2023" name="bioRxiv">
        <title>Improved chromosome-level genome assembly for marigold (Tagetes erecta).</title>
        <authorList>
            <person name="Jiang F."/>
            <person name="Yuan L."/>
            <person name="Wang S."/>
            <person name="Wang H."/>
            <person name="Xu D."/>
            <person name="Wang A."/>
            <person name="Fan W."/>
        </authorList>
    </citation>
    <scope>NUCLEOTIDE SEQUENCE</scope>
    <source>
        <strain evidence="7">WSJ</strain>
        <tissue evidence="7">Leaf</tissue>
    </source>
</reference>
<keyword evidence="2" id="KW-0805">Transcription regulation</keyword>
<proteinExistence type="predicted"/>
<evidence type="ECO:0000313" key="7">
    <source>
        <dbReference type="EMBL" id="KAK1426804.1"/>
    </source>
</evidence>
<evidence type="ECO:0000313" key="8">
    <source>
        <dbReference type="Proteomes" id="UP001229421"/>
    </source>
</evidence>
<dbReference type="PROSITE" id="PS51294">
    <property type="entry name" value="HTH_MYB"/>
    <property type="match status" value="1"/>
</dbReference>
<dbReference type="AlphaFoldDB" id="A0AAD8KQ19"/>
<dbReference type="GO" id="GO:0003677">
    <property type="term" value="F:DNA binding"/>
    <property type="evidence" value="ECO:0007669"/>
    <property type="project" value="InterPro"/>
</dbReference>
<name>A0AAD8KQ19_TARER</name>
<keyword evidence="4" id="KW-0539">Nucleus</keyword>
<evidence type="ECO:0000259" key="6">
    <source>
        <dbReference type="PROSITE" id="PS51294"/>
    </source>
</evidence>
<dbReference type="InterPro" id="IPR001005">
    <property type="entry name" value="SANT/Myb"/>
</dbReference>
<organism evidence="7 8">
    <name type="scientific">Tagetes erecta</name>
    <name type="common">African marigold</name>
    <dbReference type="NCBI Taxonomy" id="13708"/>
    <lineage>
        <taxon>Eukaryota</taxon>
        <taxon>Viridiplantae</taxon>
        <taxon>Streptophyta</taxon>
        <taxon>Embryophyta</taxon>
        <taxon>Tracheophyta</taxon>
        <taxon>Spermatophyta</taxon>
        <taxon>Magnoliopsida</taxon>
        <taxon>eudicotyledons</taxon>
        <taxon>Gunneridae</taxon>
        <taxon>Pentapetalae</taxon>
        <taxon>asterids</taxon>
        <taxon>campanulids</taxon>
        <taxon>Asterales</taxon>
        <taxon>Asteraceae</taxon>
        <taxon>Asteroideae</taxon>
        <taxon>Heliantheae alliance</taxon>
        <taxon>Tageteae</taxon>
        <taxon>Tagetes</taxon>
    </lineage>
</organism>
<dbReference type="Pfam" id="PF00249">
    <property type="entry name" value="Myb_DNA-binding"/>
    <property type="match status" value="1"/>
</dbReference>
<sequence length="249" mass="27935">MAEEVRITDHDAGEETISEWEDGLPTGDDLTPLSQSLISSELLYAFNITPEPYRSIIDVNRASQNTLTDLQHSSLTRFDSSKLSGNNDKAGGDEIVVEGEETADLIPGGEEIETDLKGDDDATDLNSRASKRPRLVWTPQLHKRFIEVVAHLGVKNAVPKTIMQLMNVEGLSRENVASHLQKYRLYLKRMQTTSSSSDHHFASTPVTHHMPYSSQQHMVPNSGFNYNTQRRNKFDSGSSYHHTMTHNNN</sequence>
<keyword evidence="3" id="KW-0804">Transcription</keyword>
<feature type="compositionally biased region" description="Basic and acidic residues" evidence="5">
    <location>
        <begin position="1"/>
        <end position="13"/>
    </location>
</feature>
<dbReference type="Proteomes" id="UP001229421">
    <property type="component" value="Unassembled WGS sequence"/>
</dbReference>
<evidence type="ECO:0000256" key="1">
    <source>
        <dbReference type="ARBA" id="ARBA00004123"/>
    </source>
</evidence>